<name>A0A0Q1BES7_9FLAO</name>
<evidence type="ECO:0000256" key="7">
    <source>
        <dbReference type="HAMAP-Rule" id="MF_01416"/>
    </source>
</evidence>
<keyword evidence="2 7" id="KW-0813">Transport</keyword>
<keyword evidence="3 7" id="KW-0375">Hydrogen ion transport</keyword>
<dbReference type="PROSITE" id="PS00389">
    <property type="entry name" value="ATPASE_DELTA"/>
    <property type="match status" value="1"/>
</dbReference>
<dbReference type="PRINTS" id="PR00125">
    <property type="entry name" value="ATPASEDELTA"/>
</dbReference>
<evidence type="ECO:0000313" key="8">
    <source>
        <dbReference type="EMBL" id="KQB38925.1"/>
    </source>
</evidence>
<dbReference type="PATRIC" id="fig|362413.3.peg.1544"/>
<proteinExistence type="inferred from homology"/>
<dbReference type="GO" id="GO:0045259">
    <property type="term" value="C:proton-transporting ATP synthase complex"/>
    <property type="evidence" value="ECO:0007669"/>
    <property type="project" value="UniProtKB-KW"/>
</dbReference>
<evidence type="ECO:0000256" key="5">
    <source>
        <dbReference type="ARBA" id="ARBA00023136"/>
    </source>
</evidence>
<dbReference type="Gene3D" id="1.10.520.20">
    <property type="entry name" value="N-terminal domain of the delta subunit of the F1F0-ATP synthase"/>
    <property type="match status" value="1"/>
</dbReference>
<evidence type="ECO:0000256" key="1">
    <source>
        <dbReference type="ARBA" id="ARBA00004370"/>
    </source>
</evidence>
<dbReference type="PANTHER" id="PTHR11910">
    <property type="entry name" value="ATP SYNTHASE DELTA CHAIN"/>
    <property type="match status" value="1"/>
</dbReference>
<organism evidence="8 9">
    <name type="scientific">Flavobacterium aquidurense</name>
    <dbReference type="NCBI Taxonomy" id="362413"/>
    <lineage>
        <taxon>Bacteria</taxon>
        <taxon>Pseudomonadati</taxon>
        <taxon>Bacteroidota</taxon>
        <taxon>Flavobacteriia</taxon>
        <taxon>Flavobacteriales</taxon>
        <taxon>Flavobacteriaceae</taxon>
        <taxon>Flavobacterium</taxon>
    </lineage>
</organism>
<accession>A0A0Q1BES7</accession>
<dbReference type="NCBIfam" id="TIGR01145">
    <property type="entry name" value="ATP_synt_delta"/>
    <property type="match status" value="1"/>
</dbReference>
<comment type="function">
    <text evidence="7">F(1)F(0) ATP synthase produces ATP from ADP in the presence of a proton or sodium gradient. F-type ATPases consist of two structural domains, F(1) containing the extramembraneous catalytic core and F(0) containing the membrane proton channel, linked together by a central stalk and a peripheral stalk. During catalysis, ATP synthesis in the catalytic domain of F(1) is coupled via a rotary mechanism of the central stalk subunits to proton translocation.</text>
</comment>
<evidence type="ECO:0000256" key="2">
    <source>
        <dbReference type="ARBA" id="ARBA00022448"/>
    </source>
</evidence>
<dbReference type="Proteomes" id="UP000050443">
    <property type="component" value="Unassembled WGS sequence"/>
</dbReference>
<evidence type="ECO:0000256" key="4">
    <source>
        <dbReference type="ARBA" id="ARBA00023065"/>
    </source>
</evidence>
<keyword evidence="7" id="KW-0139">CF(1)</keyword>
<keyword evidence="4 7" id="KW-0406">Ion transport</keyword>
<dbReference type="RefSeq" id="WP_055096820.1">
    <property type="nucleotide sequence ID" value="NZ_JRLF01000013.1"/>
</dbReference>
<dbReference type="STRING" id="362413.RC62_1588"/>
<dbReference type="InterPro" id="IPR000711">
    <property type="entry name" value="ATPase_OSCP/dsu"/>
</dbReference>
<comment type="similarity">
    <text evidence="7">Belongs to the ATPase delta chain family.</text>
</comment>
<keyword evidence="5 7" id="KW-0472">Membrane</keyword>
<protein>
    <recommendedName>
        <fullName evidence="7">ATP synthase subunit delta</fullName>
    </recommendedName>
    <alternativeName>
        <fullName evidence="7">ATP synthase F(1) sector subunit delta</fullName>
    </alternativeName>
    <alternativeName>
        <fullName evidence="7">F-type ATPase subunit delta</fullName>
        <shortName evidence="7">F-ATPase subunit delta</shortName>
    </alternativeName>
</protein>
<dbReference type="InterPro" id="IPR020781">
    <property type="entry name" value="ATPase_OSCP/d_CS"/>
</dbReference>
<gene>
    <name evidence="7" type="primary">atpH</name>
    <name evidence="8" type="ORF">RC62_1588</name>
</gene>
<comment type="caution">
    <text evidence="8">The sequence shown here is derived from an EMBL/GenBank/DDBJ whole genome shotgun (WGS) entry which is preliminary data.</text>
</comment>
<dbReference type="InterPro" id="IPR026015">
    <property type="entry name" value="ATP_synth_OSCP/delta_N_sf"/>
</dbReference>
<dbReference type="GO" id="GO:0005886">
    <property type="term" value="C:plasma membrane"/>
    <property type="evidence" value="ECO:0007669"/>
    <property type="project" value="UniProtKB-SubCell"/>
</dbReference>
<dbReference type="HAMAP" id="MF_01416">
    <property type="entry name" value="ATP_synth_delta_bact"/>
    <property type="match status" value="1"/>
</dbReference>
<dbReference type="AlphaFoldDB" id="A0A0Q1BES7"/>
<dbReference type="OrthoDB" id="9802471at2"/>
<evidence type="ECO:0000256" key="3">
    <source>
        <dbReference type="ARBA" id="ARBA00022781"/>
    </source>
</evidence>
<evidence type="ECO:0000313" key="9">
    <source>
        <dbReference type="Proteomes" id="UP000050443"/>
    </source>
</evidence>
<dbReference type="Pfam" id="PF00213">
    <property type="entry name" value="OSCP"/>
    <property type="match status" value="1"/>
</dbReference>
<dbReference type="EMBL" id="JRLF01000013">
    <property type="protein sequence ID" value="KQB38925.1"/>
    <property type="molecule type" value="Genomic_DNA"/>
</dbReference>
<comment type="subcellular location">
    <subcellularLocation>
        <location evidence="7">Cell membrane</location>
        <topology evidence="7">Peripheral membrane protein</topology>
    </subcellularLocation>
    <subcellularLocation>
        <location evidence="1">Membrane</location>
    </subcellularLocation>
</comment>
<reference evidence="8 9" key="1">
    <citation type="submission" date="2014-09" db="EMBL/GenBank/DDBJ databases">
        <title>Genome sequence of Flavobacterium aquidurense RC62.</title>
        <authorList>
            <person name="Kim J.F."/>
            <person name="Kwak M.-J."/>
        </authorList>
    </citation>
    <scope>NUCLEOTIDE SEQUENCE [LARGE SCALE GENOMIC DNA]</scope>
    <source>
        <strain evidence="8 9">RC62</strain>
    </source>
</reference>
<evidence type="ECO:0000256" key="6">
    <source>
        <dbReference type="ARBA" id="ARBA00023310"/>
    </source>
</evidence>
<keyword evidence="6 7" id="KW-0066">ATP synthesis</keyword>
<keyword evidence="7" id="KW-1003">Cell membrane</keyword>
<sequence length="177" mass="19324">MASTRAAIRYAKAILDLANSKGVAEAVNNDMKSIAAAIETNIELSTFIQNPTTKVEVKESALLEVFADVNGVTKGLFHLLFENKRFEILEAIALEYKKLFDESNGVEVAKVTTAIPMDDALEAKVLAKVATLSDKKITIENIVDPSIIGGFILRIGDQQYNASVANRLQVLKRELSN</sequence>
<dbReference type="SUPFAM" id="SSF47928">
    <property type="entry name" value="N-terminal domain of the delta subunit of the F1F0-ATP synthase"/>
    <property type="match status" value="1"/>
</dbReference>
<dbReference type="GO" id="GO:0046933">
    <property type="term" value="F:proton-transporting ATP synthase activity, rotational mechanism"/>
    <property type="evidence" value="ECO:0007669"/>
    <property type="project" value="UniProtKB-UniRule"/>
</dbReference>
<comment type="function">
    <text evidence="7">This protein is part of the stalk that links CF(0) to CF(1). It either transmits conformational changes from CF(0) to CF(1) or is implicated in proton conduction.</text>
</comment>